<feature type="transmembrane region" description="Helical" evidence="1">
    <location>
        <begin position="50"/>
        <end position="68"/>
    </location>
</feature>
<keyword evidence="1" id="KW-0812">Transmembrane</keyword>
<dbReference type="PANTHER" id="PTHR35982:SF1">
    <property type="entry name" value="SPIROCYCLASE, AVEC FAMILY"/>
    <property type="match status" value="1"/>
</dbReference>
<dbReference type="InterPro" id="IPR056704">
    <property type="entry name" value="DUF7802"/>
</dbReference>
<keyword evidence="1" id="KW-1133">Transmembrane helix</keyword>
<keyword evidence="4" id="KW-1185">Reference proteome</keyword>
<accession>A0A225WXG4</accession>
<evidence type="ECO:0000313" key="4">
    <source>
        <dbReference type="Proteomes" id="UP000198211"/>
    </source>
</evidence>
<protein>
    <submittedName>
        <fullName evidence="3">Putative membrane protein</fullName>
    </submittedName>
</protein>
<proteinExistence type="predicted"/>
<reference evidence="4" key="1">
    <citation type="submission" date="2017-03" db="EMBL/GenBank/DDBJ databases">
        <title>Phytopthora megakarya and P. palmivora, two closely related causual agents of cacao black pod achieved similar genome size and gene model numbers by different mechanisms.</title>
        <authorList>
            <person name="Ali S."/>
            <person name="Shao J."/>
            <person name="Larry D.J."/>
            <person name="Kronmiller B."/>
            <person name="Shen D."/>
            <person name="Strem M.D."/>
            <person name="Melnick R.L."/>
            <person name="Guiltinan M.J."/>
            <person name="Tyler B.M."/>
            <person name="Meinhardt L.W."/>
            <person name="Bailey B.A."/>
        </authorList>
    </citation>
    <scope>NUCLEOTIDE SEQUENCE [LARGE SCALE GENOMIC DNA]</scope>
    <source>
        <strain evidence="4">zdho120</strain>
    </source>
</reference>
<dbReference type="EMBL" id="NBNE01000138">
    <property type="protein sequence ID" value="OWZ22425.1"/>
    <property type="molecule type" value="Genomic_DNA"/>
</dbReference>
<evidence type="ECO:0000259" key="2">
    <source>
        <dbReference type="Pfam" id="PF25085"/>
    </source>
</evidence>
<dbReference type="OrthoDB" id="188749at2759"/>
<dbReference type="Pfam" id="PF25085">
    <property type="entry name" value="DUF7802"/>
    <property type="match status" value="1"/>
</dbReference>
<comment type="caution">
    <text evidence="3">The sequence shown here is derived from an EMBL/GenBank/DDBJ whole genome shotgun (WGS) entry which is preliminary data.</text>
</comment>
<feature type="transmembrane region" description="Helical" evidence="1">
    <location>
        <begin position="387"/>
        <end position="406"/>
    </location>
</feature>
<feature type="transmembrane region" description="Helical" evidence="1">
    <location>
        <begin position="158"/>
        <end position="176"/>
    </location>
</feature>
<feature type="transmembrane region" description="Helical" evidence="1">
    <location>
        <begin position="20"/>
        <end position="38"/>
    </location>
</feature>
<dbReference type="PANTHER" id="PTHR35982">
    <property type="entry name" value="AGAP005361-PA"/>
    <property type="match status" value="1"/>
</dbReference>
<feature type="transmembrane region" description="Helical" evidence="1">
    <location>
        <begin position="84"/>
        <end position="103"/>
    </location>
</feature>
<dbReference type="Proteomes" id="UP000198211">
    <property type="component" value="Unassembled WGS sequence"/>
</dbReference>
<feature type="transmembrane region" description="Helical" evidence="1">
    <location>
        <begin position="197"/>
        <end position="218"/>
    </location>
</feature>
<feature type="transmembrane region" description="Helical" evidence="1">
    <location>
        <begin position="115"/>
        <end position="138"/>
    </location>
</feature>
<evidence type="ECO:0000313" key="3">
    <source>
        <dbReference type="EMBL" id="OWZ22425.1"/>
    </source>
</evidence>
<feature type="transmembrane region" description="Helical" evidence="1">
    <location>
        <begin position="295"/>
        <end position="314"/>
    </location>
</feature>
<feature type="domain" description="DUF7802" evidence="2">
    <location>
        <begin position="15"/>
        <end position="408"/>
    </location>
</feature>
<sequence length="423" mass="49152">MVAKSTVMPIAFLGLLNENVSLAVIEGATYLCVFLLMLHVHSSGKRSATMLSAVMLQVLVVELIFYYSDRWHAQAFVMLVPEHLPLYIVLLQAQLYYVAFVATSRLRIDPFFQPFAMGALMVMLAFPFELLGTKFLWWTWHDTDPLLADRIMGVPCHALFYYYFFAFALLCVHHILRSTWLVGDYYEEEHWKAEWGYVLLMPLLTTIFAMGFLILGYYSTVHLMGIEAQVTLFMLIGMSLLLAWMADRERDDPDVQKALESWMADRERDDPDVQKALEPVDVYDSDWLYSCIDHAVNQMTFLLYLVLVLLALFINPADIVSLGHHQPLGNCQEDEPFYSLIGKQHRRKMYLCVHNFDEEFNMCNYPVTQLLYEDSWYMICGRGYNNFSTYLALTIGSFLGLNLLLFQVLKRPQRTRVVSFRRQ</sequence>
<evidence type="ECO:0000256" key="1">
    <source>
        <dbReference type="SAM" id="Phobius"/>
    </source>
</evidence>
<dbReference type="AlphaFoldDB" id="A0A225WXG4"/>
<feature type="transmembrane region" description="Helical" evidence="1">
    <location>
        <begin position="224"/>
        <end position="244"/>
    </location>
</feature>
<gene>
    <name evidence="3" type="ORF">PHMEG_0002888</name>
</gene>
<keyword evidence="1" id="KW-0472">Membrane</keyword>
<name>A0A225WXG4_9STRA</name>
<organism evidence="3 4">
    <name type="scientific">Phytophthora megakarya</name>
    <dbReference type="NCBI Taxonomy" id="4795"/>
    <lineage>
        <taxon>Eukaryota</taxon>
        <taxon>Sar</taxon>
        <taxon>Stramenopiles</taxon>
        <taxon>Oomycota</taxon>
        <taxon>Peronosporomycetes</taxon>
        <taxon>Peronosporales</taxon>
        <taxon>Peronosporaceae</taxon>
        <taxon>Phytophthora</taxon>
    </lineage>
</organism>